<dbReference type="PANTHER" id="PTHR13822">
    <property type="entry name" value="ATP SYNTHASE DELTA/EPSILON CHAIN"/>
    <property type="match status" value="1"/>
</dbReference>
<organism evidence="11">
    <name type="scientific">bioreactor metagenome</name>
    <dbReference type="NCBI Taxonomy" id="1076179"/>
    <lineage>
        <taxon>unclassified sequences</taxon>
        <taxon>metagenomes</taxon>
        <taxon>ecological metagenomes</taxon>
    </lineage>
</organism>
<evidence type="ECO:0000259" key="10">
    <source>
        <dbReference type="Pfam" id="PF02823"/>
    </source>
</evidence>
<proteinExistence type="inferred from homology"/>
<keyword evidence="6" id="KW-0139">CF(1)</keyword>
<evidence type="ECO:0000256" key="1">
    <source>
        <dbReference type="ARBA" id="ARBA00004202"/>
    </source>
</evidence>
<dbReference type="NCBIfam" id="TIGR01216">
    <property type="entry name" value="ATP_synt_epsi"/>
    <property type="match status" value="1"/>
</dbReference>
<dbReference type="SUPFAM" id="SSF51344">
    <property type="entry name" value="Epsilon subunit of F1F0-ATP synthase N-terminal domain"/>
    <property type="match status" value="1"/>
</dbReference>
<evidence type="ECO:0000256" key="7">
    <source>
        <dbReference type="ARBA" id="ARBA00023310"/>
    </source>
</evidence>
<dbReference type="GO" id="GO:0045259">
    <property type="term" value="C:proton-transporting ATP synthase complex"/>
    <property type="evidence" value="ECO:0007669"/>
    <property type="project" value="UniProtKB-KW"/>
</dbReference>
<comment type="subcellular location">
    <subcellularLocation>
        <location evidence="1">Cell membrane</location>
        <topology evidence="1">Peripheral membrane protein</topology>
    </subcellularLocation>
</comment>
<dbReference type="CDD" id="cd12152">
    <property type="entry name" value="F1-ATPase_delta"/>
    <property type="match status" value="1"/>
</dbReference>
<keyword evidence="4" id="KW-0406">Ion transport</keyword>
<keyword evidence="7" id="KW-0066">ATP synthesis</keyword>
<evidence type="ECO:0000256" key="4">
    <source>
        <dbReference type="ARBA" id="ARBA00023065"/>
    </source>
</evidence>
<comment type="caution">
    <text evidence="11">The sequence shown here is derived from an EMBL/GenBank/DDBJ whole genome shotgun (WGS) entry which is preliminary data.</text>
</comment>
<comment type="similarity">
    <text evidence="2">Belongs to the ATPase epsilon chain family.</text>
</comment>
<reference evidence="11" key="1">
    <citation type="submission" date="2019-08" db="EMBL/GenBank/DDBJ databases">
        <authorList>
            <person name="Kucharzyk K."/>
            <person name="Murdoch R.W."/>
            <person name="Higgins S."/>
            <person name="Loffler F."/>
        </authorList>
    </citation>
    <scope>NUCLEOTIDE SEQUENCE</scope>
</reference>
<dbReference type="SUPFAM" id="SSF46604">
    <property type="entry name" value="Epsilon subunit of F1F0-ATP synthase C-terminal domain"/>
    <property type="match status" value="1"/>
</dbReference>
<dbReference type="EMBL" id="VSSQ01035526">
    <property type="protein sequence ID" value="MPM87763.1"/>
    <property type="molecule type" value="Genomic_DNA"/>
</dbReference>
<dbReference type="PANTHER" id="PTHR13822:SF10">
    <property type="entry name" value="ATP SYNTHASE EPSILON CHAIN, CHLOROPLASTIC"/>
    <property type="match status" value="1"/>
</dbReference>
<dbReference type="InterPro" id="IPR036771">
    <property type="entry name" value="ATPsynth_dsu/esu_N"/>
</dbReference>
<dbReference type="InterPro" id="IPR001469">
    <property type="entry name" value="ATP_synth_F1_dsu/esu"/>
</dbReference>
<evidence type="ECO:0000256" key="6">
    <source>
        <dbReference type="ARBA" id="ARBA00023196"/>
    </source>
</evidence>
<dbReference type="HAMAP" id="MF_00530">
    <property type="entry name" value="ATP_synth_epsil_bac"/>
    <property type="match status" value="1"/>
</dbReference>
<sequence length="137" mass="14861">MEPFLLQIVTPDGVSFSGQAERFIVRTIDGDVCILANHTRYVTAVSSGTARVLVDGQERLGACSGGMLAVTRDDKGSVARLVATTFEWADEIDVTRAEKARERAEAMLKKAKDKHEQSVAQARMARALARLQAAGKQ</sequence>
<dbReference type="GO" id="GO:0005886">
    <property type="term" value="C:plasma membrane"/>
    <property type="evidence" value="ECO:0007669"/>
    <property type="project" value="UniProtKB-SubCell"/>
</dbReference>
<dbReference type="Pfam" id="PF02823">
    <property type="entry name" value="ATP-synt_DE_N"/>
    <property type="match status" value="1"/>
</dbReference>
<keyword evidence="8" id="KW-0175">Coiled coil</keyword>
<protein>
    <submittedName>
        <fullName evidence="11">ATP synthase epsilon chain</fullName>
    </submittedName>
</protein>
<name>A0A645DG15_9ZZZZ</name>
<dbReference type="Pfam" id="PF00401">
    <property type="entry name" value="ATP-synt_DE"/>
    <property type="match status" value="1"/>
</dbReference>
<evidence type="ECO:0000256" key="3">
    <source>
        <dbReference type="ARBA" id="ARBA00022448"/>
    </source>
</evidence>
<evidence type="ECO:0000259" key="9">
    <source>
        <dbReference type="Pfam" id="PF00401"/>
    </source>
</evidence>
<feature type="domain" description="ATP synthase F1 complex delta/epsilon subunit N-terminal" evidence="10">
    <location>
        <begin position="6"/>
        <end position="73"/>
    </location>
</feature>
<gene>
    <name evidence="11" type="primary">atpC_46</name>
    <name evidence="11" type="ORF">SDC9_134863</name>
</gene>
<evidence type="ECO:0000313" key="11">
    <source>
        <dbReference type="EMBL" id="MPM87763.1"/>
    </source>
</evidence>
<feature type="coiled-coil region" evidence="8">
    <location>
        <begin position="94"/>
        <end position="121"/>
    </location>
</feature>
<keyword evidence="5" id="KW-0472">Membrane</keyword>
<keyword evidence="3" id="KW-0813">Transport</keyword>
<evidence type="ECO:0000256" key="8">
    <source>
        <dbReference type="SAM" id="Coils"/>
    </source>
</evidence>
<accession>A0A645DG15</accession>
<dbReference type="InterPro" id="IPR020546">
    <property type="entry name" value="ATP_synth_F1_dsu/esu_N"/>
</dbReference>
<dbReference type="Gene3D" id="2.60.15.10">
    <property type="entry name" value="F0F1 ATP synthase delta/epsilon subunit, N-terminal"/>
    <property type="match status" value="1"/>
</dbReference>
<evidence type="ECO:0000256" key="5">
    <source>
        <dbReference type="ARBA" id="ARBA00023136"/>
    </source>
</evidence>
<feature type="domain" description="ATP synthase epsilon subunit C-terminal" evidence="9">
    <location>
        <begin position="90"/>
        <end position="135"/>
    </location>
</feature>
<dbReference type="GO" id="GO:0046933">
    <property type="term" value="F:proton-transporting ATP synthase activity, rotational mechanism"/>
    <property type="evidence" value="ECO:0007669"/>
    <property type="project" value="InterPro"/>
</dbReference>
<dbReference type="InterPro" id="IPR036794">
    <property type="entry name" value="ATP_F1_dsu/esu_C_sf"/>
</dbReference>
<dbReference type="AlphaFoldDB" id="A0A645DG15"/>
<evidence type="ECO:0000256" key="2">
    <source>
        <dbReference type="ARBA" id="ARBA00005712"/>
    </source>
</evidence>
<dbReference type="InterPro" id="IPR020547">
    <property type="entry name" value="ATP_synth_F1_esu_C"/>
</dbReference>